<evidence type="ECO:0000256" key="1">
    <source>
        <dbReference type="PIRSR" id="PIRSR613078-1"/>
    </source>
</evidence>
<name>A0A8H3ICN8_9LECA</name>
<reference evidence="3" key="1">
    <citation type="submission" date="2021-03" db="EMBL/GenBank/DDBJ databases">
        <authorList>
            <person name="Tagirdzhanova G."/>
        </authorList>
    </citation>
    <scope>NUCLEOTIDE SEQUENCE</scope>
</reference>
<evidence type="ECO:0000256" key="2">
    <source>
        <dbReference type="PIRSR" id="PIRSR613078-2"/>
    </source>
</evidence>
<dbReference type="InterPro" id="IPR013078">
    <property type="entry name" value="His_Pase_superF_clade-1"/>
</dbReference>
<dbReference type="PANTHER" id="PTHR48100">
    <property type="entry name" value="BROAD-SPECIFICITY PHOSPHATASE YOR283W-RELATED"/>
    <property type="match status" value="1"/>
</dbReference>
<protein>
    <recommendedName>
        <fullName evidence="5">Phosphoglycerate mutase</fullName>
    </recommendedName>
</protein>
<dbReference type="InterPro" id="IPR050275">
    <property type="entry name" value="PGM_Phosphatase"/>
</dbReference>
<dbReference type="GO" id="GO:0050278">
    <property type="term" value="F:sedoheptulose-bisphosphatase activity"/>
    <property type="evidence" value="ECO:0007669"/>
    <property type="project" value="TreeGrafter"/>
</dbReference>
<dbReference type="EMBL" id="CAJPDT010000008">
    <property type="protein sequence ID" value="CAF9911210.1"/>
    <property type="molecule type" value="Genomic_DNA"/>
</dbReference>
<keyword evidence="4" id="KW-1185">Reference proteome</keyword>
<comment type="caution">
    <text evidence="3">The sequence shown here is derived from an EMBL/GenBank/DDBJ whole genome shotgun (WGS) entry which is preliminary data.</text>
</comment>
<dbReference type="SUPFAM" id="SSF53254">
    <property type="entry name" value="Phosphoglycerate mutase-like"/>
    <property type="match status" value="1"/>
</dbReference>
<sequence>MTTPRAFIIRHGETEWSLNGRHTGTTELPLTESGEKRIRATGRALVGDDRLIVPSKLAHIYVSPRHRARRTLELLDLGCRDKYPWQDTQTPCDVRTDAKVQVTDDIREWDYGDYEGLTSAQIKEQREKAGEKVWDIWRDGCPGGESPADVTKRLDRLIRDIRARFHDEAIGKSKGEAPISDVLLVAHGHILRAFAMRWIGKELTEGVSLLLEAGGVGTMSYEHRSLKEPAILLGGAFMVDVVEKAA</sequence>
<proteinExistence type="predicted"/>
<feature type="binding site" evidence="2">
    <location>
        <begin position="108"/>
        <end position="111"/>
    </location>
    <ligand>
        <name>substrate</name>
    </ligand>
</feature>
<evidence type="ECO:0008006" key="5">
    <source>
        <dbReference type="Google" id="ProtNLM"/>
    </source>
</evidence>
<dbReference type="OrthoDB" id="4818801at2759"/>
<dbReference type="CDD" id="cd07067">
    <property type="entry name" value="HP_PGM_like"/>
    <property type="match status" value="1"/>
</dbReference>
<dbReference type="Proteomes" id="UP000664534">
    <property type="component" value="Unassembled WGS sequence"/>
</dbReference>
<dbReference type="SMART" id="SM00855">
    <property type="entry name" value="PGAM"/>
    <property type="match status" value="1"/>
</dbReference>
<dbReference type="PANTHER" id="PTHR48100:SF15">
    <property type="entry name" value="SEDOHEPTULOSE 1,7-BISPHOSPHATASE"/>
    <property type="match status" value="1"/>
</dbReference>
<dbReference type="FunFam" id="3.40.50.1240:FF:000022">
    <property type="entry name" value="Phosphoglycerate mutase family protein"/>
    <property type="match status" value="1"/>
</dbReference>
<organism evidence="3 4">
    <name type="scientific">Imshaugia aleurites</name>
    <dbReference type="NCBI Taxonomy" id="172621"/>
    <lineage>
        <taxon>Eukaryota</taxon>
        <taxon>Fungi</taxon>
        <taxon>Dikarya</taxon>
        <taxon>Ascomycota</taxon>
        <taxon>Pezizomycotina</taxon>
        <taxon>Lecanoromycetes</taxon>
        <taxon>OSLEUM clade</taxon>
        <taxon>Lecanoromycetidae</taxon>
        <taxon>Lecanorales</taxon>
        <taxon>Lecanorineae</taxon>
        <taxon>Parmeliaceae</taxon>
        <taxon>Imshaugia</taxon>
    </lineage>
</organism>
<feature type="active site" description="Proton donor/acceptor" evidence="1">
    <location>
        <position position="108"/>
    </location>
</feature>
<dbReference type="Gene3D" id="3.40.50.1240">
    <property type="entry name" value="Phosphoglycerate mutase-like"/>
    <property type="match status" value="1"/>
</dbReference>
<accession>A0A8H3ICN8</accession>
<dbReference type="Pfam" id="PF00300">
    <property type="entry name" value="His_Phos_1"/>
    <property type="match status" value="1"/>
</dbReference>
<evidence type="ECO:0000313" key="3">
    <source>
        <dbReference type="EMBL" id="CAF9911210.1"/>
    </source>
</evidence>
<gene>
    <name evidence="3" type="ORF">IMSHALPRED_009966</name>
</gene>
<dbReference type="GO" id="GO:0046390">
    <property type="term" value="P:ribose phosphate biosynthetic process"/>
    <property type="evidence" value="ECO:0007669"/>
    <property type="project" value="TreeGrafter"/>
</dbReference>
<dbReference type="InterPro" id="IPR029033">
    <property type="entry name" value="His_PPase_superfam"/>
</dbReference>
<evidence type="ECO:0000313" key="4">
    <source>
        <dbReference type="Proteomes" id="UP000664534"/>
    </source>
</evidence>
<feature type="binding site" evidence="2">
    <location>
        <position position="67"/>
    </location>
    <ligand>
        <name>substrate</name>
    </ligand>
</feature>
<dbReference type="AlphaFoldDB" id="A0A8H3ICN8"/>
<feature type="binding site" evidence="2">
    <location>
        <begin position="23"/>
        <end position="24"/>
    </location>
    <ligand>
        <name>substrate</name>
    </ligand>
</feature>
<feature type="active site" description="Tele-phosphohistidine intermediate" evidence="1">
    <location>
        <position position="11"/>
    </location>
</feature>